<dbReference type="InterPro" id="IPR050457">
    <property type="entry name" value="ZnFinger_BTB_dom_contain"/>
</dbReference>
<feature type="compositionally biased region" description="Basic residues" evidence="2">
    <location>
        <begin position="696"/>
        <end position="714"/>
    </location>
</feature>
<proteinExistence type="predicted"/>
<feature type="compositionally biased region" description="Polar residues" evidence="2">
    <location>
        <begin position="325"/>
        <end position="347"/>
    </location>
</feature>
<feature type="domain" description="C2H2-type" evidence="4">
    <location>
        <begin position="860"/>
        <end position="887"/>
    </location>
</feature>
<evidence type="ECO:0000256" key="2">
    <source>
        <dbReference type="SAM" id="MobiDB-lite"/>
    </source>
</evidence>
<feature type="region of interest" description="Disordered" evidence="2">
    <location>
        <begin position="144"/>
        <end position="175"/>
    </location>
</feature>
<feature type="compositionally biased region" description="Gly residues" evidence="2">
    <location>
        <begin position="518"/>
        <end position="527"/>
    </location>
</feature>
<feature type="region of interest" description="Disordered" evidence="2">
    <location>
        <begin position="315"/>
        <end position="347"/>
    </location>
</feature>
<reference evidence="5" key="1">
    <citation type="submission" date="2022-01" db="EMBL/GenBank/DDBJ databases">
        <authorList>
            <person name="Braso-Vives M."/>
        </authorList>
    </citation>
    <scope>NUCLEOTIDE SEQUENCE</scope>
</reference>
<feature type="compositionally biased region" description="Basic and acidic residues" evidence="2">
    <location>
        <begin position="553"/>
        <end position="562"/>
    </location>
</feature>
<accession>A0A8K0A9P8</accession>
<keyword evidence="1" id="KW-0862">Zinc</keyword>
<keyword evidence="6" id="KW-1185">Reference proteome</keyword>
<dbReference type="SUPFAM" id="SSF57667">
    <property type="entry name" value="beta-beta-alpha zinc fingers"/>
    <property type="match status" value="1"/>
</dbReference>
<dbReference type="SMART" id="SM00355">
    <property type="entry name" value="ZnF_C2H2"/>
    <property type="match status" value="2"/>
</dbReference>
<dbReference type="Gene3D" id="3.30.160.60">
    <property type="entry name" value="Classic Zinc Finger"/>
    <property type="match status" value="1"/>
</dbReference>
<feature type="compositionally biased region" description="Polar residues" evidence="2">
    <location>
        <begin position="602"/>
        <end position="611"/>
    </location>
</feature>
<dbReference type="Pfam" id="PF00651">
    <property type="entry name" value="BTB"/>
    <property type="match status" value="1"/>
</dbReference>
<dbReference type="PANTHER" id="PTHR46105">
    <property type="entry name" value="AGAP004733-PA"/>
    <property type="match status" value="1"/>
</dbReference>
<dbReference type="InterPro" id="IPR000210">
    <property type="entry name" value="BTB/POZ_dom"/>
</dbReference>
<evidence type="ECO:0000259" key="3">
    <source>
        <dbReference type="PROSITE" id="PS50097"/>
    </source>
</evidence>
<feature type="compositionally biased region" description="Low complexity" evidence="2">
    <location>
        <begin position="771"/>
        <end position="781"/>
    </location>
</feature>
<sequence length="896" mass="97076">MDGHRGDKLFKSPHLPGILQQQLNQQRNAGRFCDVKLKLPGFELNAHYCVLAALSPSISAQVQSTSSAELCLPPLLTPRGVEPLLEWMYTSELTLSQENLLDVSFAAGYFQVEAVAKLCQTFQQNLHHGVGTSNADTGIQGEYARSSEEQQSQDHAVGEDRNVVETAKSSESQTDVQTLAVVRVKTEPVSPDPWGSVADNIQFSSARDYDSNEGSMTSRHLPPNVSPSIAVTDSSTPLRCDTPATPAYLSSAADSIGHLAHHSGDMGLPESGDTEISSPTTGPRNDAGYIYADNPAWKDQDVNLVSSTGECAALSVSPHGDTSDNETPSLTTFDNISAATNPSTSSDSSHQIKIVAVVGSCRKLFYGKDFSVQTDQSGLSVQNSQSGLSVQTDQSGLVDTTCYGTPSVSSESAIEAMEVTEDVHNTTFQTPSSAASAEDLQQLPSKNIDEEENEAQVIYLIAEEEKKHEGEENQASSLPKQGRENVAVSKLGRLQATSTTDSDTSKDSNGRDLNGGDSLSGGPGGQPGVSPSSRAGGFTIENREQNEQQQQRDYFEEDKRASSENVDTEPPSPKGETVLAESATSDPHGCTVGVENTPIIDTGSSKTNSLQEETEGSSGIEVTFVKEGDKEVASSVFKRTGIVYKTKLNPNMFQRETISIEPDDRTSSPRLVDLASTDTVDTEDDVGPDVENKEHDKKKRKADKKMRKTDKKKRKADDKHASSSETASPSKKKQRDVATRSSELSKDTNSSPPPNSSKKHSRRRSEDKQKGSTSKKSSTCTVAKMRLSSNDSSLQGCSSSNRKISNSRSEDIANIRRQLCHQPVSPPEKLLNCYFCDEQFSGEELRVRHLQVKHPGEIPYRCGFCSKGFLHQRELSFHITTHKGTSYALRAAIPRP</sequence>
<dbReference type="AlphaFoldDB" id="A0A8K0A9P8"/>
<dbReference type="SUPFAM" id="SSF54695">
    <property type="entry name" value="POZ domain"/>
    <property type="match status" value="1"/>
</dbReference>
<dbReference type="Proteomes" id="UP000838412">
    <property type="component" value="Chromosome 8"/>
</dbReference>
<dbReference type="GO" id="GO:0000978">
    <property type="term" value="F:RNA polymerase II cis-regulatory region sequence-specific DNA binding"/>
    <property type="evidence" value="ECO:0007669"/>
    <property type="project" value="TreeGrafter"/>
</dbReference>
<name>A0A8K0A9P8_BRALA</name>
<evidence type="ECO:0000259" key="4">
    <source>
        <dbReference type="PROSITE" id="PS50157"/>
    </source>
</evidence>
<feature type="region of interest" description="Disordered" evidence="2">
    <location>
        <begin position="790"/>
        <end position="809"/>
    </location>
</feature>
<feature type="compositionally biased region" description="Polar residues" evidence="2">
    <location>
        <begin position="274"/>
        <end position="283"/>
    </location>
</feature>
<dbReference type="Gene3D" id="3.30.710.10">
    <property type="entry name" value="Potassium Channel Kv1.1, Chain A"/>
    <property type="match status" value="1"/>
</dbReference>
<dbReference type="PROSITE" id="PS00028">
    <property type="entry name" value="ZINC_FINGER_C2H2_1"/>
    <property type="match status" value="2"/>
</dbReference>
<dbReference type="PROSITE" id="PS50097">
    <property type="entry name" value="BTB"/>
    <property type="match status" value="1"/>
</dbReference>
<feature type="region of interest" description="Disordered" evidence="2">
    <location>
        <begin position="647"/>
        <end position="785"/>
    </location>
</feature>
<dbReference type="InterPro" id="IPR011333">
    <property type="entry name" value="SKP1/BTB/POZ_sf"/>
</dbReference>
<dbReference type="InterPro" id="IPR013087">
    <property type="entry name" value="Znf_C2H2_type"/>
</dbReference>
<evidence type="ECO:0000313" key="6">
    <source>
        <dbReference type="Proteomes" id="UP000838412"/>
    </source>
</evidence>
<protein>
    <submittedName>
        <fullName evidence="5">ZBTB20 protein</fullName>
    </submittedName>
</protein>
<feature type="region of interest" description="Disordered" evidence="2">
    <location>
        <begin position="465"/>
        <end position="618"/>
    </location>
</feature>
<feature type="domain" description="C2H2-type" evidence="4">
    <location>
        <begin position="831"/>
        <end position="859"/>
    </location>
</feature>
<feature type="compositionally biased region" description="Basic and acidic residues" evidence="2">
    <location>
        <begin position="735"/>
        <end position="746"/>
    </location>
</feature>
<dbReference type="OrthoDB" id="10060373at2759"/>
<keyword evidence="1" id="KW-0863">Zinc-finger</keyword>
<dbReference type="InterPro" id="IPR036236">
    <property type="entry name" value="Znf_C2H2_sf"/>
</dbReference>
<feature type="domain" description="BTB" evidence="3">
    <location>
        <begin position="33"/>
        <end position="97"/>
    </location>
</feature>
<feature type="compositionally biased region" description="Polar residues" evidence="2">
    <location>
        <begin position="648"/>
        <end position="657"/>
    </location>
</feature>
<dbReference type="PROSITE" id="PS50157">
    <property type="entry name" value="ZINC_FINGER_C2H2_2"/>
    <property type="match status" value="2"/>
</dbReference>
<dbReference type="PANTHER" id="PTHR46105:SF28">
    <property type="entry name" value="ZINC FINGER PROTEIN 37-LIKE"/>
    <property type="match status" value="1"/>
</dbReference>
<gene>
    <name evidence="5" type="primary">ZBTB20</name>
    <name evidence="5" type="ORF">BLAG_LOCUS23357</name>
</gene>
<dbReference type="EMBL" id="OV696693">
    <property type="protein sequence ID" value="CAH1271276.1"/>
    <property type="molecule type" value="Genomic_DNA"/>
</dbReference>
<feature type="region of interest" description="Disordered" evidence="2">
    <location>
        <begin position="262"/>
        <end position="285"/>
    </location>
</feature>
<dbReference type="GO" id="GO:0000981">
    <property type="term" value="F:DNA-binding transcription factor activity, RNA polymerase II-specific"/>
    <property type="evidence" value="ECO:0007669"/>
    <property type="project" value="TreeGrafter"/>
</dbReference>
<organism evidence="5 6">
    <name type="scientific">Branchiostoma lanceolatum</name>
    <name type="common">Common lancelet</name>
    <name type="synonym">Amphioxus lanceolatum</name>
    <dbReference type="NCBI Taxonomy" id="7740"/>
    <lineage>
        <taxon>Eukaryota</taxon>
        <taxon>Metazoa</taxon>
        <taxon>Chordata</taxon>
        <taxon>Cephalochordata</taxon>
        <taxon>Leptocardii</taxon>
        <taxon>Amphioxiformes</taxon>
        <taxon>Branchiostomatidae</taxon>
        <taxon>Branchiostoma</taxon>
    </lineage>
</organism>
<dbReference type="SMART" id="SM00225">
    <property type="entry name" value="BTB"/>
    <property type="match status" value="1"/>
</dbReference>
<evidence type="ECO:0000313" key="5">
    <source>
        <dbReference type="EMBL" id="CAH1271276.1"/>
    </source>
</evidence>
<feature type="compositionally biased region" description="Low complexity" evidence="2">
    <location>
        <begin position="798"/>
        <end position="807"/>
    </location>
</feature>
<keyword evidence="1" id="KW-0479">Metal-binding</keyword>
<dbReference type="GO" id="GO:0008270">
    <property type="term" value="F:zinc ion binding"/>
    <property type="evidence" value="ECO:0007669"/>
    <property type="project" value="UniProtKB-KW"/>
</dbReference>
<evidence type="ECO:0000256" key="1">
    <source>
        <dbReference type="PROSITE-ProRule" id="PRU00042"/>
    </source>
</evidence>